<evidence type="ECO:0000313" key="2">
    <source>
        <dbReference type="EMBL" id="APT59525.1"/>
    </source>
</evidence>
<accession>A0A1L7AL76</accession>
<dbReference type="EMBL" id="CP015584">
    <property type="protein sequence ID" value="APT59525.1"/>
    <property type="molecule type" value="Genomic_DNA"/>
</dbReference>
<dbReference type="RefSeq" id="WP_075800237.1">
    <property type="nucleotide sequence ID" value="NZ_CP015584.1"/>
</dbReference>
<gene>
    <name evidence="2" type="ORF">RGI145_19450</name>
</gene>
<evidence type="ECO:0008006" key="4">
    <source>
        <dbReference type="Google" id="ProtNLM"/>
    </source>
</evidence>
<evidence type="ECO:0000313" key="3">
    <source>
        <dbReference type="Proteomes" id="UP000185494"/>
    </source>
</evidence>
<name>A0A1L7AL76_9PROT</name>
<dbReference type="Pfam" id="PF13148">
    <property type="entry name" value="DUF3987"/>
    <property type="match status" value="1"/>
</dbReference>
<dbReference type="KEGG" id="rgi:RGI145_19450"/>
<feature type="region of interest" description="Disordered" evidence="1">
    <location>
        <begin position="408"/>
        <end position="428"/>
    </location>
</feature>
<dbReference type="STRING" id="257708.RGI145_19450"/>
<evidence type="ECO:0000256" key="1">
    <source>
        <dbReference type="SAM" id="MobiDB-lite"/>
    </source>
</evidence>
<protein>
    <recommendedName>
        <fullName evidence="4">DUF3987 domain-containing protein</fullName>
    </recommendedName>
</protein>
<sequence>MEGRRSFDLTFGTSSTQTTPWTDRRRLSWEDLADLLTTHQFGRKDGACVVPAVFSGDSRLKEEARKIDVAFLDSDTGYTLDEIRKAVTRNGWAAAIASTHSHMTTRTRVSRANWEKFCAQQEGDVDGDSLAFAYLTEAKGYLPHVAEGAYLDAERPGEVTPKDAGRFVFFEHSPCPKFRVAIPLAKPWVASEYQDHKAARAAWKERVEALASALNLIHDQSCTDTSRLFYLPRRPRNGAEPETEVIQGDPCDIFALPAPPVDGLFGAAAAKQKKQDNEAREFQDEETGEVVDLAAWAKEFGSRFEIVKALKARKPGVFTGLVVSDKHHIICANEGEHTNAGTDAATFIMDASRSESRGFVYHCRHGHCTAADGITCRDRLFFVHRMLEQRWIGVEDLTAPEFLTDAPKAKAEKAGKKQKPEAETDWPDPIDFLADAELTGAPELLPEHLPDTIYRFSIDTAQRMGVDPAAVAIGALVSCASVVTDDWRLQVKRRDTSWTESPRLWGAIVGDPSIKKTPVIAACTKPVERMEGEARKAHSEALAKFKVAEKEWKADKGEECDRPVMPRGIRYLVEGATMEALSEVLRDDEEARFKAPAKKILVRQDEMSEWVASFDRYGSGKGGADRGGWLRLYNGGRFSVDRVMRGSFAIPNWSACFIGGIQPGPIQKMAQDATDDGLLQRFCYCVPGREEPEQDRAPDRAVADAYNDLLHTLSALTPSLNQFGDRERPVVMDEGAHRIRESVFELASALASMPDTPARLKAAYGKWPGLFARLCLIFHLIERAVQGPQGPSVQVLREETAAKAAAYLRDVLLPHLLRADALMYATAQTGHARWIAGLILARGKPVVTLRDVVQAYRPLRAPEHRRQLLEVMSSLEAMAWIRDPDAEPGRIPTRWMVNPAVLTTFAARAEEERARRAEAVEAIRELIARKLGRA</sequence>
<organism evidence="2 3">
    <name type="scientific">Roseomonas gilardii</name>
    <dbReference type="NCBI Taxonomy" id="257708"/>
    <lineage>
        <taxon>Bacteria</taxon>
        <taxon>Pseudomonadati</taxon>
        <taxon>Pseudomonadota</taxon>
        <taxon>Alphaproteobacteria</taxon>
        <taxon>Acetobacterales</taxon>
        <taxon>Roseomonadaceae</taxon>
        <taxon>Roseomonas</taxon>
    </lineage>
</organism>
<proteinExistence type="predicted"/>
<dbReference type="InterPro" id="IPR025048">
    <property type="entry name" value="DUF3987"/>
</dbReference>
<reference evidence="2 3" key="1">
    <citation type="submission" date="2016-05" db="EMBL/GenBank/DDBJ databases">
        <title>Complete Genome and Methylome Analysis of Psychrotrophic Bacterial Isolates from Antarctic Lake Untersee.</title>
        <authorList>
            <person name="Fomenkov A."/>
            <person name="Akimov V.N."/>
            <person name="Vasilyeva L.V."/>
            <person name="Andersen D."/>
            <person name="Vincze T."/>
            <person name="Roberts R.J."/>
        </authorList>
    </citation>
    <scope>NUCLEOTIDE SEQUENCE [LARGE SCALE GENOMIC DNA]</scope>
    <source>
        <strain evidence="2 3">U14-5</strain>
    </source>
</reference>
<feature type="compositionally biased region" description="Basic and acidic residues" evidence="1">
    <location>
        <begin position="408"/>
        <end position="422"/>
    </location>
</feature>
<dbReference type="Proteomes" id="UP000185494">
    <property type="component" value="Chromosome 2"/>
</dbReference>
<dbReference type="AlphaFoldDB" id="A0A1L7AL76"/>